<feature type="domain" description="Methyltransferase" evidence="1">
    <location>
        <begin position="57"/>
        <end position="153"/>
    </location>
</feature>
<dbReference type="Gene3D" id="3.40.50.150">
    <property type="entry name" value="Vaccinia Virus protein VP39"/>
    <property type="match status" value="1"/>
</dbReference>
<accession>A0A1G2HQU6</accession>
<dbReference type="EMBL" id="MHOO01000001">
    <property type="protein sequence ID" value="OGZ64906.1"/>
    <property type="molecule type" value="Genomic_DNA"/>
</dbReference>
<dbReference type="Proteomes" id="UP000176855">
    <property type="component" value="Unassembled WGS sequence"/>
</dbReference>
<proteinExistence type="predicted"/>
<dbReference type="InterPro" id="IPR029063">
    <property type="entry name" value="SAM-dependent_MTases_sf"/>
</dbReference>
<dbReference type="InterPro" id="IPR041698">
    <property type="entry name" value="Methyltransf_25"/>
</dbReference>
<dbReference type="SUPFAM" id="SSF53335">
    <property type="entry name" value="S-adenosyl-L-methionine-dependent methyltransferases"/>
    <property type="match status" value="1"/>
</dbReference>
<dbReference type="PANTHER" id="PTHR43591">
    <property type="entry name" value="METHYLTRANSFERASE"/>
    <property type="match status" value="1"/>
</dbReference>
<reference evidence="2 3" key="1">
    <citation type="journal article" date="2016" name="Nat. Commun.">
        <title>Thousands of microbial genomes shed light on interconnected biogeochemical processes in an aquifer system.</title>
        <authorList>
            <person name="Anantharaman K."/>
            <person name="Brown C.T."/>
            <person name="Hug L.A."/>
            <person name="Sharon I."/>
            <person name="Castelle C.J."/>
            <person name="Probst A.J."/>
            <person name="Thomas B.C."/>
            <person name="Singh A."/>
            <person name="Wilkins M.J."/>
            <person name="Karaoz U."/>
            <person name="Brodie E.L."/>
            <person name="Williams K.H."/>
            <person name="Hubbard S.S."/>
            <person name="Banfield J.F."/>
        </authorList>
    </citation>
    <scope>NUCLEOTIDE SEQUENCE [LARGE SCALE GENOMIC DNA]</scope>
</reference>
<name>A0A1G2HQU6_9BACT</name>
<dbReference type="STRING" id="1802202.A2730_03725"/>
<sequence>MHSLGEENNLKQKFIPAARFNLLTPLFDAFCSLVGLGKGYRKKILEVMNIPQQKLYVMDAGCGSGSLAIDVKKAFPDISLCAIDADPQILRIAENKARKTNQQINFREAFLQQLPFPEKSFDVVYSSLVFHHLTSDIKEKAMKEVYRVLKNGGRFLLVDFGKPKHTLFSVFSWFTVLFEEGFDNYNGKMPELMMNAGFSNVREKSRYRFNIVYLEGLK</sequence>
<gene>
    <name evidence="2" type="ORF">A2730_03725</name>
</gene>
<comment type="caution">
    <text evidence="2">The sequence shown here is derived from an EMBL/GenBank/DDBJ whole genome shotgun (WGS) entry which is preliminary data.</text>
</comment>
<dbReference type="CDD" id="cd02440">
    <property type="entry name" value="AdoMet_MTases"/>
    <property type="match status" value="1"/>
</dbReference>
<dbReference type="AlphaFoldDB" id="A0A1G2HQU6"/>
<evidence type="ECO:0000259" key="1">
    <source>
        <dbReference type="Pfam" id="PF13649"/>
    </source>
</evidence>
<protein>
    <recommendedName>
        <fullName evidence="1">Methyltransferase domain-containing protein</fullName>
    </recommendedName>
</protein>
<organism evidence="2 3">
    <name type="scientific">Candidatus Staskawiczbacteria bacterium RIFCSPHIGHO2_01_FULL_39_25</name>
    <dbReference type="NCBI Taxonomy" id="1802202"/>
    <lineage>
        <taxon>Bacteria</taxon>
        <taxon>Candidatus Staskawicziibacteriota</taxon>
    </lineage>
</organism>
<dbReference type="Pfam" id="PF13649">
    <property type="entry name" value="Methyltransf_25"/>
    <property type="match status" value="1"/>
</dbReference>
<evidence type="ECO:0000313" key="3">
    <source>
        <dbReference type="Proteomes" id="UP000176855"/>
    </source>
</evidence>
<evidence type="ECO:0000313" key="2">
    <source>
        <dbReference type="EMBL" id="OGZ64906.1"/>
    </source>
</evidence>